<evidence type="ECO:0008006" key="2">
    <source>
        <dbReference type="Google" id="ProtNLM"/>
    </source>
</evidence>
<organism evidence="1">
    <name type="scientific">marine metagenome</name>
    <dbReference type="NCBI Taxonomy" id="408172"/>
    <lineage>
        <taxon>unclassified sequences</taxon>
        <taxon>metagenomes</taxon>
        <taxon>ecological metagenomes</taxon>
    </lineage>
</organism>
<dbReference type="InterPro" id="IPR050114">
    <property type="entry name" value="UPF0173_UPF0282_UlaG_hydrolase"/>
</dbReference>
<dbReference type="PANTHER" id="PTHR43546:SF3">
    <property type="entry name" value="UPF0173 METAL-DEPENDENT HYDROLASE MJ1163"/>
    <property type="match status" value="1"/>
</dbReference>
<dbReference type="PANTHER" id="PTHR43546">
    <property type="entry name" value="UPF0173 METAL-DEPENDENT HYDROLASE MJ1163-RELATED"/>
    <property type="match status" value="1"/>
</dbReference>
<accession>A0A381TXN4</accession>
<reference evidence="1" key="1">
    <citation type="submission" date="2018-05" db="EMBL/GenBank/DDBJ databases">
        <authorList>
            <person name="Lanie J.A."/>
            <person name="Ng W.-L."/>
            <person name="Kazmierczak K.M."/>
            <person name="Andrzejewski T.M."/>
            <person name="Davidsen T.M."/>
            <person name="Wayne K.J."/>
            <person name="Tettelin H."/>
            <person name="Glass J.I."/>
            <person name="Rusch D."/>
            <person name="Podicherti R."/>
            <person name="Tsui H.-C.T."/>
            <person name="Winkler M.E."/>
        </authorList>
    </citation>
    <scope>NUCLEOTIDE SEQUENCE</scope>
</reference>
<dbReference type="SUPFAM" id="SSF56281">
    <property type="entry name" value="Metallo-hydrolase/oxidoreductase"/>
    <property type="match status" value="1"/>
</dbReference>
<proteinExistence type="predicted"/>
<feature type="non-terminal residue" evidence="1">
    <location>
        <position position="113"/>
    </location>
</feature>
<protein>
    <recommendedName>
        <fullName evidence="2">Metallo-beta-lactamase domain-containing protein</fullName>
    </recommendedName>
</protein>
<evidence type="ECO:0000313" key="1">
    <source>
        <dbReference type="EMBL" id="SVA20765.1"/>
    </source>
</evidence>
<dbReference type="AlphaFoldDB" id="A0A381TXN4"/>
<gene>
    <name evidence="1" type="ORF">METZ01_LOCUS73619</name>
</gene>
<dbReference type="Pfam" id="PF13483">
    <property type="entry name" value="Lactamase_B_3"/>
    <property type="match status" value="1"/>
</dbReference>
<dbReference type="EMBL" id="UINC01005350">
    <property type="protein sequence ID" value="SVA20765.1"/>
    <property type="molecule type" value="Genomic_DNA"/>
</dbReference>
<sequence>MSLNLGARLTYYGHSTFLITTDDGVNILLDPWIWIPNRHDSGMNNPSCPEGFQPIESLQAILITHGHFDHIVDALYAYEQHHPEALVVNWEIGEWLKTKGIPEETVRQMNKGG</sequence>
<name>A0A381TXN4_9ZZZZ</name>
<dbReference type="Gene3D" id="3.60.15.10">
    <property type="entry name" value="Ribonuclease Z/Hydroxyacylglutathione hydrolase-like"/>
    <property type="match status" value="1"/>
</dbReference>
<dbReference type="InterPro" id="IPR036866">
    <property type="entry name" value="RibonucZ/Hydroxyglut_hydro"/>
</dbReference>